<dbReference type="InterPro" id="IPR007213">
    <property type="entry name" value="Ppm1/Ppm2/Tcmp"/>
</dbReference>
<comment type="function">
    <text evidence="2">Methylates the carboxyl group of the C-terminal leucine residue of protein phosphatase 2A catalytic subunits to form alpha-leucine ester residues.</text>
</comment>
<dbReference type="GO" id="GO:0009966">
    <property type="term" value="P:regulation of signal transduction"/>
    <property type="evidence" value="ECO:0007669"/>
    <property type="project" value="UniProtKB-ARBA"/>
</dbReference>
<dbReference type="InterPro" id="IPR016651">
    <property type="entry name" value="LCMT1"/>
</dbReference>
<evidence type="ECO:0000256" key="7">
    <source>
        <dbReference type="ARBA" id="ARBA00022691"/>
    </source>
</evidence>
<keyword evidence="6" id="KW-0808">Transferase</keyword>
<evidence type="ECO:0000256" key="1">
    <source>
        <dbReference type="ARBA" id="ARBA00000724"/>
    </source>
</evidence>
<evidence type="ECO:0000256" key="5">
    <source>
        <dbReference type="ARBA" id="ARBA00022603"/>
    </source>
</evidence>
<dbReference type="GO" id="GO:0032259">
    <property type="term" value="P:methylation"/>
    <property type="evidence" value="ECO:0007669"/>
    <property type="project" value="UniProtKB-KW"/>
</dbReference>
<evidence type="ECO:0000256" key="3">
    <source>
        <dbReference type="ARBA" id="ARBA00010703"/>
    </source>
</evidence>
<dbReference type="Pfam" id="PF04072">
    <property type="entry name" value="LCM"/>
    <property type="match status" value="1"/>
</dbReference>
<dbReference type="Proteomes" id="UP000594454">
    <property type="component" value="Chromosome 3"/>
</dbReference>
<dbReference type="OrthoDB" id="203237at2759"/>
<sequence length="459" mass="52713">MNGKNDIAIKRLKPANLQTIPRIRWHRHHRRQPLETNVEPPHLSTSQSISKAQQPPITSKSVSWAPQLVQPAQTVPATSSTVQLPTNNSPTWSGLINPLPPQIRRTYRPHPPKHVCVCSLVPSLASGLVVRPQMDPPFHPCDEAVIATNDDASDCKRSAVRLGYWKDEYIGYFVRNQDRKAPEINRGYFARVKGVEMCVEKFLKKTNDKCQIINLGCGFDTLYWRLRDTSHNVTNFLELDFPTVTARKCYMIKRNKTLLGRIHVEDGEVRLSPTDLHAPNYHIMGVDLRNIEEVENKLQQAEVDFKMPTILLAECVLVYIEPQNSQNLLKWLARRFESAVLVNYEQVNMNDRFGEVMLSNLRARGCSLAGVDACKSLDTQISRFLECGWHGCRAWDMVQVYQSLLPSERQRIERIEMLDETELLTQLFQHYCLVIAWVGELFQDIEITVEKRMSSLNIE</sequence>
<comment type="similarity">
    <text evidence="3">Belongs to the methyltransferase superfamily. LCMT family.</text>
</comment>
<dbReference type="GO" id="GO:0018423">
    <property type="term" value="F:protein C-terminal leucine carboxyl O-methyltransferase activity"/>
    <property type="evidence" value="ECO:0007669"/>
    <property type="project" value="UniProtKB-EC"/>
</dbReference>
<protein>
    <recommendedName>
        <fullName evidence="4">[phosphatase 2A protein]-leucine-carboxy methyltransferase</fullName>
        <ecNumber evidence="4">2.1.1.233</ecNumber>
    </recommendedName>
    <alternativeName>
        <fullName evidence="8">[Phosphatase 2A protein]-leucine-carboxy methyltransferase 1</fullName>
    </alternativeName>
</protein>
<feature type="region of interest" description="Disordered" evidence="9">
    <location>
        <begin position="24"/>
        <end position="61"/>
    </location>
</feature>
<evidence type="ECO:0000256" key="6">
    <source>
        <dbReference type="ARBA" id="ARBA00022679"/>
    </source>
</evidence>
<gene>
    <name evidence="10" type="ORF">HERILL_LOCUS8258</name>
</gene>
<dbReference type="FunCoup" id="A0A7R8YU39">
    <property type="interactions" value="1605"/>
</dbReference>
<dbReference type="SUPFAM" id="SSF53335">
    <property type="entry name" value="S-adenosyl-L-methionine-dependent methyltransferases"/>
    <property type="match status" value="1"/>
</dbReference>
<dbReference type="AlphaFoldDB" id="A0A7R8YU39"/>
<dbReference type="GO" id="GO:0005829">
    <property type="term" value="C:cytosol"/>
    <property type="evidence" value="ECO:0007669"/>
    <property type="project" value="TreeGrafter"/>
</dbReference>
<evidence type="ECO:0000256" key="9">
    <source>
        <dbReference type="SAM" id="MobiDB-lite"/>
    </source>
</evidence>
<comment type="catalytic activity">
    <reaction evidence="1">
        <text>[phosphatase 2A protein]-C-terminal L-leucine + S-adenosyl-L-methionine = [phosphatase 2A protein]-C-terminal L-leucine methyl ester + S-adenosyl-L-homocysteine</text>
        <dbReference type="Rhea" id="RHEA:48544"/>
        <dbReference type="Rhea" id="RHEA-COMP:12134"/>
        <dbReference type="Rhea" id="RHEA-COMP:12135"/>
        <dbReference type="ChEBI" id="CHEBI:57856"/>
        <dbReference type="ChEBI" id="CHEBI:59789"/>
        <dbReference type="ChEBI" id="CHEBI:90516"/>
        <dbReference type="ChEBI" id="CHEBI:90517"/>
        <dbReference type="EC" id="2.1.1.233"/>
    </reaction>
</comment>
<dbReference type="PANTHER" id="PTHR13600">
    <property type="entry name" value="LEUCINE CARBOXYL METHYLTRANSFERASE"/>
    <property type="match status" value="1"/>
</dbReference>
<keyword evidence="11" id="KW-1185">Reference proteome</keyword>
<proteinExistence type="inferred from homology"/>
<accession>A0A7R8YU39</accession>
<reference evidence="10 11" key="1">
    <citation type="submission" date="2020-11" db="EMBL/GenBank/DDBJ databases">
        <authorList>
            <person name="Wallbank WR R."/>
            <person name="Pardo Diaz C."/>
            <person name="Kozak K."/>
            <person name="Martin S."/>
            <person name="Jiggins C."/>
            <person name="Moest M."/>
            <person name="Warren A I."/>
            <person name="Generalovic N T."/>
            <person name="Byers J.R.P. K."/>
            <person name="Montejo-Kovacevich G."/>
            <person name="Yen C E."/>
        </authorList>
    </citation>
    <scope>NUCLEOTIDE SEQUENCE [LARGE SCALE GENOMIC DNA]</scope>
</reference>
<keyword evidence="7" id="KW-0949">S-adenosyl-L-methionine</keyword>
<evidence type="ECO:0000256" key="2">
    <source>
        <dbReference type="ARBA" id="ARBA00003455"/>
    </source>
</evidence>
<dbReference type="InterPro" id="IPR029063">
    <property type="entry name" value="SAM-dependent_MTases_sf"/>
</dbReference>
<evidence type="ECO:0000313" key="10">
    <source>
        <dbReference type="EMBL" id="CAD7085412.1"/>
    </source>
</evidence>
<feature type="compositionally biased region" description="Polar residues" evidence="9">
    <location>
        <begin position="75"/>
        <end position="94"/>
    </location>
</feature>
<dbReference type="PANTHER" id="PTHR13600:SF33">
    <property type="entry name" value="LEUCINE CARBOXYL METHYLTRANSFERASE 1"/>
    <property type="match status" value="1"/>
</dbReference>
<feature type="region of interest" description="Disordered" evidence="9">
    <location>
        <begin position="75"/>
        <end position="97"/>
    </location>
</feature>
<dbReference type="FunFam" id="3.40.50.150:FF:000092">
    <property type="entry name" value="Leucine carboxyl methyltransferase 1"/>
    <property type="match status" value="1"/>
</dbReference>
<evidence type="ECO:0000256" key="8">
    <source>
        <dbReference type="ARBA" id="ARBA00032526"/>
    </source>
</evidence>
<keyword evidence="5" id="KW-0489">Methyltransferase</keyword>
<evidence type="ECO:0000256" key="4">
    <source>
        <dbReference type="ARBA" id="ARBA00012834"/>
    </source>
</evidence>
<feature type="compositionally biased region" description="Polar residues" evidence="9">
    <location>
        <begin position="43"/>
        <end position="61"/>
    </location>
</feature>
<dbReference type="Gene3D" id="3.40.50.150">
    <property type="entry name" value="Vaccinia Virus protein VP39"/>
    <property type="match status" value="1"/>
</dbReference>
<dbReference type="EMBL" id="LR899011">
    <property type="protein sequence ID" value="CAD7085412.1"/>
    <property type="molecule type" value="Genomic_DNA"/>
</dbReference>
<dbReference type="EC" id="2.1.1.233" evidence="4"/>
<dbReference type="InParanoid" id="A0A7R8YU39"/>
<evidence type="ECO:0000313" key="11">
    <source>
        <dbReference type="Proteomes" id="UP000594454"/>
    </source>
</evidence>
<organism evidence="10 11">
    <name type="scientific">Hermetia illucens</name>
    <name type="common">Black soldier fly</name>
    <dbReference type="NCBI Taxonomy" id="343691"/>
    <lineage>
        <taxon>Eukaryota</taxon>
        <taxon>Metazoa</taxon>
        <taxon>Ecdysozoa</taxon>
        <taxon>Arthropoda</taxon>
        <taxon>Hexapoda</taxon>
        <taxon>Insecta</taxon>
        <taxon>Pterygota</taxon>
        <taxon>Neoptera</taxon>
        <taxon>Endopterygota</taxon>
        <taxon>Diptera</taxon>
        <taxon>Brachycera</taxon>
        <taxon>Stratiomyomorpha</taxon>
        <taxon>Stratiomyidae</taxon>
        <taxon>Hermetiinae</taxon>
        <taxon>Hermetia</taxon>
    </lineage>
</organism>
<name>A0A7R8YU39_HERIL</name>